<comment type="subunit">
    <text evidence="10">Forms a complex with SecD. Part of the essential Sec protein translocation apparatus which comprises SecA, SecYEG and auxiliary proteins SecDF. Other proteins may also be involved.</text>
</comment>
<evidence type="ECO:0000256" key="1">
    <source>
        <dbReference type="ARBA" id="ARBA00004651"/>
    </source>
</evidence>
<proteinExistence type="inferred from homology"/>
<feature type="transmembrane region" description="Helical" evidence="9">
    <location>
        <begin position="457"/>
        <end position="476"/>
    </location>
</feature>
<dbReference type="InterPro" id="IPR005665">
    <property type="entry name" value="SecF_bac"/>
</dbReference>
<feature type="domain" description="Protein translocase subunit SecDF P1" evidence="12">
    <location>
        <begin position="68"/>
        <end position="120"/>
    </location>
</feature>
<name>A0ABT2T289_9FIRM</name>
<dbReference type="InterPro" id="IPR054384">
    <property type="entry name" value="SecDF_P1_head"/>
</dbReference>
<evidence type="ECO:0000256" key="7">
    <source>
        <dbReference type="ARBA" id="ARBA00023010"/>
    </source>
</evidence>
<comment type="subunit">
    <text evidence="9">Forms a complex with SecF. Part of the essential Sec protein translocation apparatus which comprises SecA, SecYEG and auxiliary proteins SecDF. Other proteins may also be involved.</text>
</comment>
<evidence type="ECO:0000256" key="9">
    <source>
        <dbReference type="HAMAP-Rule" id="MF_01463"/>
    </source>
</evidence>
<feature type="transmembrane region" description="Helical" evidence="9">
    <location>
        <begin position="332"/>
        <end position="354"/>
    </location>
</feature>
<sequence length="749" mass="80290">MKKSRAIIVLIVLVLLLGGLGYTATEGIGTDRSGSASDIKLGLDLAGGVSITYQAVGEEKPSSEDMADTIYKLQKRVENYSTEAVVYQEGDDRINIEIPGVTDANAILAELGKPGSLYFIYETDEDGNANYQATMDASGNVVYMLTKDIDTIVAEGSAPLSGTDVKDAQAATATDNMNNSEVVVDLTMTTEGTKKFADATTRAYKKGETLGIYYDGQIISAPRVQAALTDGKAQISGNFDYESAEQLASTIRIGGLKVELEELHSKVVGAQLGGEAIATSIKAGLIGFAIIVVFMIAVYYISGVAASLALTLYVELIIILLNGFDITLTLPGIAGIILSVGMAVDANVIIFARIREELAEGRTVKTAIDIGFKKAQSAIIDGNITTLIAAAVLAVMGSGTVKGFAYTLALGIVLSMFTAMVVTKLIMKAFFALGLTNPKLYGVARERKAVQFTKKKAVFFTASLAVIIAGFVFMGVNKAQTGNPLNYSLEFVGGTSTSVTFNEDMSLADIDSRVVPLIEDITGDGNVQTQKIDGTNEVIFKTRSLTQEERESFKDAMTDNFEVDGEKITAETISSTISNEMKQESIVAVLVAAVFMLIYVWLRFKDVRFGASSVLCLLHDVLVVLTFYAVAKVSVGTTFIACMLTIVGYSINATIVIFDRVRENMRSMSQKDGLEPIVDTSITQTLSRSIFTSLTTFIMVAMLYIFGVTSVKEFALPLMVGILCGAYSSVCIAGSLWLVLRKCFAKKNK</sequence>
<evidence type="ECO:0000313" key="15">
    <source>
        <dbReference type="Proteomes" id="UP001652432"/>
    </source>
</evidence>
<feature type="transmembrane region" description="Helical" evidence="9">
    <location>
        <begin position="403"/>
        <end position="436"/>
    </location>
</feature>
<dbReference type="EMBL" id="JAOQKJ010000004">
    <property type="protein sequence ID" value="MCU6744126.1"/>
    <property type="molecule type" value="Genomic_DNA"/>
</dbReference>
<keyword evidence="3 9" id="KW-1003">Cell membrane</keyword>
<evidence type="ECO:0000259" key="11">
    <source>
        <dbReference type="Pfam" id="PF02355"/>
    </source>
</evidence>
<evidence type="ECO:0000256" key="3">
    <source>
        <dbReference type="ARBA" id="ARBA00022475"/>
    </source>
</evidence>
<feature type="transmembrane region" description="Helical" evidence="9">
    <location>
        <begin position="637"/>
        <end position="658"/>
    </location>
</feature>
<dbReference type="PANTHER" id="PTHR30081">
    <property type="entry name" value="PROTEIN-EXPORT MEMBRANE PROTEIN SEC"/>
    <property type="match status" value="1"/>
</dbReference>
<feature type="transmembrane region" description="Helical" evidence="9">
    <location>
        <begin position="375"/>
        <end position="397"/>
    </location>
</feature>
<accession>A0ABT2T289</accession>
<comment type="subcellular location">
    <subcellularLocation>
        <location evidence="1 9">Cell membrane</location>
        <topology evidence="1 9">Multi-pass membrane protein</topology>
    </subcellularLocation>
</comment>
<dbReference type="InterPro" id="IPR022813">
    <property type="entry name" value="SecD/SecF_arch_bac"/>
</dbReference>
<dbReference type="Pfam" id="PF22599">
    <property type="entry name" value="SecDF_P1_head"/>
    <property type="match status" value="1"/>
</dbReference>
<feature type="transmembrane region" description="Helical" evidence="9">
    <location>
        <begin position="308"/>
        <end position="326"/>
    </location>
</feature>
<feature type="domain" description="Protein export membrane protein SecD/SecF C-terminal" evidence="11">
    <location>
        <begin position="557"/>
        <end position="741"/>
    </location>
</feature>
<evidence type="ECO:0000256" key="8">
    <source>
        <dbReference type="ARBA" id="ARBA00023136"/>
    </source>
</evidence>
<feature type="transmembrane region" description="Helical" evidence="9">
    <location>
        <begin position="690"/>
        <end position="708"/>
    </location>
</feature>
<dbReference type="InterPro" id="IPR048631">
    <property type="entry name" value="SecD_1st"/>
</dbReference>
<comment type="caution">
    <text evidence="14">The sequence shown here is derived from an EMBL/GenBank/DDBJ whole genome shotgun (WGS) entry which is preliminary data.</text>
</comment>
<dbReference type="Pfam" id="PF07549">
    <property type="entry name" value="Sec_GG"/>
    <property type="match status" value="2"/>
</dbReference>
<keyword evidence="4 9" id="KW-0812">Transmembrane</keyword>
<dbReference type="RefSeq" id="WP_262574102.1">
    <property type="nucleotide sequence ID" value="NZ_JAOQKJ010000004.1"/>
</dbReference>
<dbReference type="Gene3D" id="3.30.70.3400">
    <property type="match status" value="1"/>
</dbReference>
<feature type="transmembrane region" description="Helical" evidence="9">
    <location>
        <begin position="585"/>
        <end position="602"/>
    </location>
</feature>
<dbReference type="NCBIfam" id="TIGR00966">
    <property type="entry name" value="transloc_SecF"/>
    <property type="match status" value="1"/>
</dbReference>
<dbReference type="NCBIfam" id="TIGR00916">
    <property type="entry name" value="2A0604s01"/>
    <property type="match status" value="2"/>
</dbReference>
<dbReference type="InterPro" id="IPR005791">
    <property type="entry name" value="SecD"/>
</dbReference>
<keyword evidence="8 9" id="KW-0472">Membrane</keyword>
<feature type="domain" description="SecDF P1 head subdomain" evidence="13">
    <location>
        <begin position="150"/>
        <end position="258"/>
    </location>
</feature>
<feature type="domain" description="Protein export membrane protein SecD/SecF C-terminal" evidence="11">
    <location>
        <begin position="259"/>
        <end position="428"/>
    </location>
</feature>
<dbReference type="SUPFAM" id="SSF82866">
    <property type="entry name" value="Multidrug efflux transporter AcrB transmembrane domain"/>
    <property type="match status" value="2"/>
</dbReference>
<gene>
    <name evidence="9 14" type="primary">secD</name>
    <name evidence="10" type="synonym">secF</name>
    <name evidence="14" type="ORF">OCV77_06395</name>
</gene>
<evidence type="ECO:0000259" key="12">
    <source>
        <dbReference type="Pfam" id="PF21760"/>
    </source>
</evidence>
<comment type="caution">
    <text evidence="9">Lacks conserved residue(s) required for the propagation of feature annotation.</text>
</comment>
<keyword evidence="7 9" id="KW-0811">Translocation</keyword>
<evidence type="ECO:0000256" key="6">
    <source>
        <dbReference type="ARBA" id="ARBA00022989"/>
    </source>
</evidence>
<feature type="transmembrane region" description="Helical" evidence="9">
    <location>
        <begin position="609"/>
        <end position="631"/>
    </location>
</feature>
<dbReference type="Proteomes" id="UP001652432">
    <property type="component" value="Unassembled WGS sequence"/>
</dbReference>
<dbReference type="NCBIfam" id="TIGR01129">
    <property type="entry name" value="secD"/>
    <property type="match status" value="1"/>
</dbReference>
<protein>
    <recommendedName>
        <fullName evidence="9 10">Multifunctional fusion protein</fullName>
    </recommendedName>
    <domain>
        <recommendedName>
            <fullName evidence="9">Protein translocase subunit SecD</fullName>
        </recommendedName>
    </domain>
    <domain>
        <recommendedName>
            <fullName evidence="10">Protein-export membrane protein SecF</fullName>
        </recommendedName>
    </domain>
</protein>
<feature type="transmembrane region" description="Helical" evidence="9">
    <location>
        <begin position="283"/>
        <end position="301"/>
    </location>
</feature>
<dbReference type="Pfam" id="PF21760">
    <property type="entry name" value="SecD_1st"/>
    <property type="match status" value="1"/>
</dbReference>
<keyword evidence="2 9" id="KW-0813">Transport</keyword>
<evidence type="ECO:0000256" key="2">
    <source>
        <dbReference type="ARBA" id="ARBA00022448"/>
    </source>
</evidence>
<keyword evidence="6 9" id="KW-1133">Transmembrane helix</keyword>
<dbReference type="PANTHER" id="PTHR30081:SF1">
    <property type="entry name" value="PROTEIN TRANSLOCASE SUBUNIT SECD"/>
    <property type="match status" value="1"/>
</dbReference>
<dbReference type="InterPro" id="IPR048634">
    <property type="entry name" value="SecD_SecF_C"/>
</dbReference>
<reference evidence="14 15" key="1">
    <citation type="journal article" date="2021" name="ISME Commun">
        <title>Automated analysis of genomic sequences facilitates high-throughput and comprehensive description of bacteria.</title>
        <authorList>
            <person name="Hitch T.C.A."/>
        </authorList>
    </citation>
    <scope>NUCLEOTIDE SEQUENCE [LARGE SCALE GENOMIC DNA]</scope>
    <source>
        <strain evidence="14 15">Sanger_18</strain>
    </source>
</reference>
<keyword evidence="5 9" id="KW-0653">Protein transport</keyword>
<comment type="similarity">
    <text evidence="10">Belongs to the SecD/SecF family. SecF subfamily.</text>
</comment>
<dbReference type="HAMAP" id="MF_01464_B">
    <property type="entry name" value="SecF_B"/>
    <property type="match status" value="1"/>
</dbReference>
<dbReference type="HAMAP" id="MF_01463_B">
    <property type="entry name" value="SecD_B"/>
    <property type="match status" value="1"/>
</dbReference>
<feature type="transmembrane region" description="Helical" evidence="9">
    <location>
        <begin position="714"/>
        <end position="740"/>
    </location>
</feature>
<dbReference type="InterPro" id="IPR022646">
    <property type="entry name" value="SecD/SecF_CS"/>
</dbReference>
<evidence type="ECO:0000256" key="10">
    <source>
        <dbReference type="HAMAP-Rule" id="MF_01464"/>
    </source>
</evidence>
<dbReference type="InterPro" id="IPR022645">
    <property type="entry name" value="SecD/SecF_bac"/>
</dbReference>
<evidence type="ECO:0000256" key="4">
    <source>
        <dbReference type="ARBA" id="ARBA00022692"/>
    </source>
</evidence>
<evidence type="ECO:0000259" key="13">
    <source>
        <dbReference type="Pfam" id="PF22599"/>
    </source>
</evidence>
<dbReference type="InterPro" id="IPR055344">
    <property type="entry name" value="SecD_SecF_C_bact"/>
</dbReference>
<evidence type="ECO:0000256" key="5">
    <source>
        <dbReference type="ARBA" id="ARBA00022927"/>
    </source>
</evidence>
<dbReference type="Gene3D" id="3.30.1360.200">
    <property type="match status" value="1"/>
</dbReference>
<comment type="similarity">
    <text evidence="9">Belongs to the SecD/SecF family. SecD subfamily.</text>
</comment>
<keyword evidence="15" id="KW-1185">Reference proteome</keyword>
<dbReference type="Gene3D" id="1.20.1640.10">
    <property type="entry name" value="Multidrug efflux transporter AcrB transmembrane domain"/>
    <property type="match status" value="2"/>
</dbReference>
<comment type="function">
    <text evidence="9">Part of the Sec protein translocase complex. Interacts with the SecYEG preprotein conducting channel. SecDF uses the proton motive force (PMF) to complete protein translocation after the ATP-dependent function of SecA.</text>
</comment>
<evidence type="ECO:0000313" key="14">
    <source>
        <dbReference type="EMBL" id="MCU6744126.1"/>
    </source>
</evidence>
<organism evidence="14 15">
    <name type="scientific">Suilimivivens aceti</name>
    <dbReference type="NCBI Taxonomy" id="2981774"/>
    <lineage>
        <taxon>Bacteria</taxon>
        <taxon>Bacillati</taxon>
        <taxon>Bacillota</taxon>
        <taxon>Clostridia</taxon>
        <taxon>Lachnospirales</taxon>
        <taxon>Lachnospiraceae</taxon>
        <taxon>Suilimivivens</taxon>
    </lineage>
</organism>
<dbReference type="Pfam" id="PF02355">
    <property type="entry name" value="SecD_SecF_C"/>
    <property type="match status" value="2"/>
</dbReference>
<dbReference type="PRINTS" id="PR01755">
    <property type="entry name" value="SECFTRNLCASE"/>
</dbReference>